<feature type="region of interest" description="Disordered" evidence="1">
    <location>
        <begin position="197"/>
        <end position="233"/>
    </location>
</feature>
<evidence type="ECO:0000256" key="1">
    <source>
        <dbReference type="SAM" id="MobiDB-lite"/>
    </source>
</evidence>
<accession>A0ABR2I780</accession>
<evidence type="ECO:0000259" key="3">
    <source>
        <dbReference type="PROSITE" id="PS51294"/>
    </source>
</evidence>
<dbReference type="Proteomes" id="UP001470230">
    <property type="component" value="Unassembled WGS sequence"/>
</dbReference>
<dbReference type="InterPro" id="IPR001005">
    <property type="entry name" value="SANT/Myb"/>
</dbReference>
<evidence type="ECO:0000313" key="5">
    <source>
        <dbReference type="Proteomes" id="UP001470230"/>
    </source>
</evidence>
<feature type="domain" description="HTH myb-type" evidence="3">
    <location>
        <begin position="105"/>
        <end position="154"/>
    </location>
</feature>
<dbReference type="InterPro" id="IPR009057">
    <property type="entry name" value="Homeodomain-like_sf"/>
</dbReference>
<sequence>MGRKWDEKEDAILKDLVSKHGKQWALIASHLVHRTPSQVAARWEKCLDPIITKGPFTSEEDAVIRDFVRVNGPRSWPRITELLPNRSSKQCRERWFNHLDPNVTKAQWTYEEDLMIFEEYMKIGGKWSQIAKMLPGRTDNAVKNRWNSSISKRIELGLKGQKQLLPDSSKRVYKHHNNSHRSDAASTSIDHKNAITEKGGTQTFNSNDLPKPPYVNTNMLNSQSSFSPASTPMPSNDSFVYSSAPGSIEQFQFTPFNISAGSQSNLSNKPNILKNLPPLSITPQTSTEDESKLTSLQKENEDGKLNSPQQKQSNIVITPLSLILTSPSTSPMPGFNTLASGGIGGLASPSRMPPFTLCSPLSQSMCLSDFK</sequence>
<dbReference type="PANTHER" id="PTHR45614">
    <property type="entry name" value="MYB PROTEIN-RELATED"/>
    <property type="match status" value="1"/>
</dbReference>
<protein>
    <recommendedName>
        <fullName evidence="6">Myb-like DNA-binding domain containing protein</fullName>
    </recommendedName>
</protein>
<feature type="domain" description="HTH myb-type" evidence="3">
    <location>
        <begin position="1"/>
        <end position="47"/>
    </location>
</feature>
<feature type="domain" description="Myb-like" evidence="2">
    <location>
        <begin position="48"/>
        <end position="99"/>
    </location>
</feature>
<dbReference type="PROSITE" id="PS51294">
    <property type="entry name" value="HTH_MYB"/>
    <property type="match status" value="3"/>
</dbReference>
<feature type="domain" description="Myb-like" evidence="2">
    <location>
        <begin position="1"/>
        <end position="47"/>
    </location>
</feature>
<keyword evidence="5" id="KW-1185">Reference proteome</keyword>
<evidence type="ECO:0000313" key="4">
    <source>
        <dbReference type="EMBL" id="KAK8858076.1"/>
    </source>
</evidence>
<reference evidence="4 5" key="1">
    <citation type="submission" date="2024-04" db="EMBL/GenBank/DDBJ databases">
        <title>Tritrichomonas musculus Genome.</title>
        <authorList>
            <person name="Alves-Ferreira E."/>
            <person name="Grigg M."/>
            <person name="Lorenzi H."/>
            <person name="Galac M."/>
        </authorList>
    </citation>
    <scope>NUCLEOTIDE SEQUENCE [LARGE SCALE GENOMIC DNA]</scope>
    <source>
        <strain evidence="4 5">EAF2021</strain>
    </source>
</reference>
<dbReference type="CDD" id="cd00167">
    <property type="entry name" value="SANT"/>
    <property type="match status" value="3"/>
</dbReference>
<name>A0ABR2I780_9EUKA</name>
<feature type="compositionally biased region" description="Polar residues" evidence="1">
    <location>
        <begin position="199"/>
        <end position="208"/>
    </location>
</feature>
<comment type="caution">
    <text evidence="4">The sequence shown here is derived from an EMBL/GenBank/DDBJ whole genome shotgun (WGS) entry which is preliminary data.</text>
</comment>
<feature type="region of interest" description="Disordered" evidence="1">
    <location>
        <begin position="269"/>
        <end position="311"/>
    </location>
</feature>
<gene>
    <name evidence="4" type="ORF">M9Y10_013176</name>
</gene>
<feature type="compositionally biased region" description="Polar residues" evidence="1">
    <location>
        <begin position="215"/>
        <end position="233"/>
    </location>
</feature>
<dbReference type="EMBL" id="JAPFFF010000019">
    <property type="protein sequence ID" value="KAK8858076.1"/>
    <property type="molecule type" value="Genomic_DNA"/>
</dbReference>
<organism evidence="4 5">
    <name type="scientific">Tritrichomonas musculus</name>
    <dbReference type="NCBI Taxonomy" id="1915356"/>
    <lineage>
        <taxon>Eukaryota</taxon>
        <taxon>Metamonada</taxon>
        <taxon>Parabasalia</taxon>
        <taxon>Tritrichomonadida</taxon>
        <taxon>Tritrichomonadidae</taxon>
        <taxon>Tritrichomonas</taxon>
    </lineage>
</organism>
<feature type="domain" description="HTH myb-type" evidence="3">
    <location>
        <begin position="48"/>
        <end position="103"/>
    </location>
</feature>
<proteinExistence type="predicted"/>
<dbReference type="Gene3D" id="1.10.10.60">
    <property type="entry name" value="Homeodomain-like"/>
    <property type="match status" value="3"/>
</dbReference>
<dbReference type="PANTHER" id="PTHR45614:SF25">
    <property type="entry name" value="MYB PROTEIN"/>
    <property type="match status" value="1"/>
</dbReference>
<evidence type="ECO:0008006" key="6">
    <source>
        <dbReference type="Google" id="ProtNLM"/>
    </source>
</evidence>
<dbReference type="SMART" id="SM00717">
    <property type="entry name" value="SANT"/>
    <property type="match status" value="3"/>
</dbReference>
<evidence type="ECO:0000259" key="2">
    <source>
        <dbReference type="PROSITE" id="PS50090"/>
    </source>
</evidence>
<dbReference type="Pfam" id="PF13921">
    <property type="entry name" value="Myb_DNA-bind_6"/>
    <property type="match status" value="1"/>
</dbReference>
<feature type="domain" description="Myb-like" evidence="2">
    <location>
        <begin position="100"/>
        <end position="150"/>
    </location>
</feature>
<dbReference type="InterPro" id="IPR017930">
    <property type="entry name" value="Myb_dom"/>
</dbReference>
<dbReference type="Pfam" id="PF00249">
    <property type="entry name" value="Myb_DNA-binding"/>
    <property type="match status" value="1"/>
</dbReference>
<dbReference type="SUPFAM" id="SSF46689">
    <property type="entry name" value="Homeodomain-like"/>
    <property type="match status" value="2"/>
</dbReference>
<dbReference type="PROSITE" id="PS50090">
    <property type="entry name" value="MYB_LIKE"/>
    <property type="match status" value="3"/>
</dbReference>
<dbReference type="InterPro" id="IPR050560">
    <property type="entry name" value="MYB_TF"/>
</dbReference>